<accession>A0A915KPN0</accession>
<name>A0A915KPN0_ROMCU</name>
<organism evidence="1 2">
    <name type="scientific">Romanomermis culicivorax</name>
    <name type="common">Nematode worm</name>
    <dbReference type="NCBI Taxonomy" id="13658"/>
    <lineage>
        <taxon>Eukaryota</taxon>
        <taxon>Metazoa</taxon>
        <taxon>Ecdysozoa</taxon>
        <taxon>Nematoda</taxon>
        <taxon>Enoplea</taxon>
        <taxon>Dorylaimia</taxon>
        <taxon>Mermithida</taxon>
        <taxon>Mermithoidea</taxon>
        <taxon>Mermithidae</taxon>
        <taxon>Romanomermis</taxon>
    </lineage>
</organism>
<dbReference type="Proteomes" id="UP000887565">
    <property type="component" value="Unplaced"/>
</dbReference>
<protein>
    <submittedName>
        <fullName evidence="2">Uncharacterized protein</fullName>
    </submittedName>
</protein>
<sequence>MAFFSFSSPERLSTSKFANFLSSKSRIIAFKMANSAIKLLPEPVGAVKIKSFFSVVGDNKINFKHSNCQGRHFNLHYNAIEYLTTQYKT</sequence>
<dbReference type="AlphaFoldDB" id="A0A915KPN0"/>
<evidence type="ECO:0000313" key="2">
    <source>
        <dbReference type="WBParaSite" id="nRc.2.0.1.t40015-RA"/>
    </source>
</evidence>
<reference evidence="2" key="1">
    <citation type="submission" date="2022-11" db="UniProtKB">
        <authorList>
            <consortium name="WormBaseParasite"/>
        </authorList>
    </citation>
    <scope>IDENTIFICATION</scope>
</reference>
<keyword evidence="1" id="KW-1185">Reference proteome</keyword>
<dbReference type="WBParaSite" id="nRc.2.0.1.t40015-RA">
    <property type="protein sequence ID" value="nRc.2.0.1.t40015-RA"/>
    <property type="gene ID" value="nRc.2.0.1.g40015"/>
</dbReference>
<proteinExistence type="predicted"/>
<evidence type="ECO:0000313" key="1">
    <source>
        <dbReference type="Proteomes" id="UP000887565"/>
    </source>
</evidence>